<dbReference type="InterPro" id="IPR001650">
    <property type="entry name" value="Helicase_C-like"/>
</dbReference>
<feature type="domain" description="Helicase ATP-binding" evidence="18">
    <location>
        <begin position="182"/>
        <end position="491"/>
    </location>
</feature>
<dbReference type="Proteomes" id="UP000184267">
    <property type="component" value="Unassembled WGS sequence"/>
</dbReference>
<evidence type="ECO:0000256" key="2">
    <source>
        <dbReference type="ARBA" id="ARBA00012552"/>
    </source>
</evidence>
<evidence type="ECO:0000313" key="21">
    <source>
        <dbReference type="Proteomes" id="UP000184267"/>
    </source>
</evidence>
<comment type="subcellular location">
    <subcellularLocation>
        <location evidence="1">Membrane</location>
        <topology evidence="1">Multi-pass membrane protein</topology>
    </subcellularLocation>
</comment>
<evidence type="ECO:0000256" key="6">
    <source>
        <dbReference type="ARBA" id="ARBA00022806"/>
    </source>
</evidence>
<sequence length="1050" mass="115658">MTYSLVRLGAYEKMKASLSKDGPAPGSHLLLAAMLAGALGGLAGNPADILLVRMTSDFVRPPAERYNYSNAVSGMVTLVREEGAHGMFRGLGTNMGSKAQEPKASTSASASSELPAELNFFKYAEGGAPKRKATSADNADDTKGKKRKVDDDEDTDEDAVEDVRMEDEPPMPRHRVTTKGNNVPEHAETFEALRDRYNIPPHLFANLAESGYRRPTGIQSYGVPILMEHRDLAAISPTGTGKTLSYLLPVMAALGAPAASAKSDSGSGVRAIILAPTRELAHQIHNECLKLAQGRKWRIVLFSKATAATLKDKKVREKIDLVISTPLRLVASLKAGHLELGNVRHIVLDEADRMLDTEFLEQVEEVIAACTYPDVQKAVFSATLPANAEQVALSMLRDPIRVVVGLKDTPLPLIAQSLTYVADDQSKLPTLLQYLSQPYNPPVLIFVSSQPRAASLAEELVISGIPNVDCLHAGLSKKEREDAVSRMRRGESWVMVSTEVMARGMDFKGVREVINYDFPQTVQSYVHRIGRTGRAGREGKAITYFTDQDGPWLKTIANVLLQSGSPVPEWILKLPKPSKMKRKQMGKVKRAETVNNARHIGRKDALKKRQGFPRLLSRGDRCADPISRDMIAGSKRRREKEQQRKEKLAAAPAPSADDDAGSDEYDQFDLELIYPSSPATTRDAELPPADEMGEPEVDAESRSLSPAAVDTVAGERSSHSRKKKPGHIPRPPNAFMLFRSDLWNKEKIKSTVERDHRQISRIAGSLWNSLSDAERAPYHQLADEAKKEHARKYPQYKYSPIYRKDKPAKRKPKQDHVQKVLRCETVARLIQRGFEGDDLKKELDRREAGEASGHLSDSAGYVSARPRKAAVRPPAQGSSSRARPPRRERRVRIKDDDDYVPEEDSHTATLVKKEETPETYIPTSAIPPLDLDTPCSDEEEDIIFTNPFASESSSSHPILSASLSPDSSSLSDDFLAPAVDDTPSPLDPCPSSPEFASLFDPVSDLMSEGPSSYDKALFPPLSVENPYYASAYFPGSAELDFSEWMDVGDE</sequence>
<dbReference type="GO" id="GO:0030490">
    <property type="term" value="P:maturation of SSU-rRNA"/>
    <property type="evidence" value="ECO:0007669"/>
    <property type="project" value="InterPro"/>
</dbReference>
<feature type="repeat" description="Solcar" evidence="14">
    <location>
        <begin position="24"/>
        <end position="115"/>
    </location>
</feature>
<keyword evidence="4" id="KW-0547">Nucleotide-binding</keyword>
<feature type="domain" description="Helicase ATP-binding" evidence="17">
    <location>
        <begin position="223"/>
        <end position="402"/>
    </location>
</feature>
<keyword evidence="13" id="KW-0539">Nucleus</keyword>
<dbReference type="GO" id="GO:0003723">
    <property type="term" value="F:RNA binding"/>
    <property type="evidence" value="ECO:0007669"/>
    <property type="project" value="UniProtKB-KW"/>
</dbReference>
<feature type="region of interest" description="Disordered" evidence="15">
    <location>
        <begin position="837"/>
        <end position="993"/>
    </location>
</feature>
<dbReference type="InterPro" id="IPR011545">
    <property type="entry name" value="DEAD/DEAH_box_helicase_dom"/>
</dbReference>
<dbReference type="GO" id="GO:0016020">
    <property type="term" value="C:membrane"/>
    <property type="evidence" value="ECO:0007669"/>
    <property type="project" value="UniProtKB-SubCell"/>
</dbReference>
<evidence type="ECO:0000313" key="20">
    <source>
        <dbReference type="EMBL" id="OJT13221.1"/>
    </source>
</evidence>
<keyword evidence="9" id="KW-1133">Transmembrane helix</keyword>
<comment type="catalytic activity">
    <reaction evidence="12">
        <text>ATP + H2O = ADP + phosphate + H(+)</text>
        <dbReference type="Rhea" id="RHEA:13065"/>
        <dbReference type="ChEBI" id="CHEBI:15377"/>
        <dbReference type="ChEBI" id="CHEBI:15378"/>
        <dbReference type="ChEBI" id="CHEBI:30616"/>
        <dbReference type="ChEBI" id="CHEBI:43474"/>
        <dbReference type="ChEBI" id="CHEBI:456216"/>
        <dbReference type="EC" id="3.6.4.13"/>
    </reaction>
</comment>
<keyword evidence="10 14" id="KW-0472">Membrane</keyword>
<dbReference type="PANTHER" id="PTHR47959:SF15">
    <property type="entry name" value="RNA HELICASE"/>
    <property type="match status" value="1"/>
</dbReference>
<dbReference type="Gene3D" id="1.10.30.10">
    <property type="entry name" value="High mobility group box domain"/>
    <property type="match status" value="1"/>
</dbReference>
<dbReference type="GO" id="GO:0005634">
    <property type="term" value="C:nucleus"/>
    <property type="evidence" value="ECO:0007669"/>
    <property type="project" value="UniProtKB-UniRule"/>
</dbReference>
<dbReference type="InterPro" id="IPR018108">
    <property type="entry name" value="MCP_transmembrane"/>
</dbReference>
<dbReference type="SMART" id="SM00490">
    <property type="entry name" value="HELICc"/>
    <property type="match status" value="1"/>
</dbReference>
<evidence type="ECO:0000256" key="12">
    <source>
        <dbReference type="ARBA" id="ARBA00047984"/>
    </source>
</evidence>
<gene>
    <name evidence="20" type="ORF">TRAPUB_10240</name>
</gene>
<feature type="region of interest" description="Disordered" evidence="15">
    <location>
        <begin position="616"/>
        <end position="662"/>
    </location>
</feature>
<evidence type="ECO:0000256" key="14">
    <source>
        <dbReference type="PROSITE-ProRule" id="PRU00282"/>
    </source>
</evidence>
<keyword evidence="6 20" id="KW-0347">Helicase</keyword>
<feature type="compositionally biased region" description="Basic and acidic residues" evidence="15">
    <location>
        <begin position="161"/>
        <end position="171"/>
    </location>
</feature>
<feature type="compositionally biased region" description="Basic and acidic residues" evidence="15">
    <location>
        <begin position="837"/>
        <end position="849"/>
    </location>
</feature>
<dbReference type="CDD" id="cd17957">
    <property type="entry name" value="DEADc_DDX52"/>
    <property type="match status" value="1"/>
</dbReference>
<dbReference type="GO" id="GO:0005829">
    <property type="term" value="C:cytosol"/>
    <property type="evidence" value="ECO:0007669"/>
    <property type="project" value="TreeGrafter"/>
</dbReference>
<evidence type="ECO:0000256" key="8">
    <source>
        <dbReference type="ARBA" id="ARBA00022884"/>
    </source>
</evidence>
<dbReference type="SUPFAM" id="SSF103506">
    <property type="entry name" value="Mitochondrial carrier"/>
    <property type="match status" value="1"/>
</dbReference>
<protein>
    <recommendedName>
        <fullName evidence="2">RNA helicase</fullName>
        <ecNumber evidence="2">3.6.4.13</ecNumber>
    </recommendedName>
</protein>
<proteinExistence type="inferred from homology"/>
<dbReference type="EC" id="3.6.4.13" evidence="2"/>
<evidence type="ECO:0000256" key="4">
    <source>
        <dbReference type="ARBA" id="ARBA00022741"/>
    </source>
</evidence>
<dbReference type="InterPro" id="IPR036910">
    <property type="entry name" value="HMG_box_dom_sf"/>
</dbReference>
<evidence type="ECO:0000259" key="17">
    <source>
        <dbReference type="PROSITE" id="PS51192"/>
    </source>
</evidence>
<dbReference type="InterPro" id="IPR027417">
    <property type="entry name" value="P-loop_NTPase"/>
</dbReference>
<feature type="compositionally biased region" description="Basic and acidic residues" evidence="15">
    <location>
        <begin position="617"/>
        <end position="627"/>
    </location>
</feature>
<keyword evidence="7" id="KW-0067">ATP-binding</keyword>
<keyword evidence="8" id="KW-0694">RNA-binding</keyword>
<evidence type="ECO:0000256" key="7">
    <source>
        <dbReference type="ARBA" id="ARBA00022840"/>
    </source>
</evidence>
<feature type="domain" description="HMG box" evidence="16">
    <location>
        <begin position="728"/>
        <end position="797"/>
    </location>
</feature>
<feature type="compositionally biased region" description="Low complexity" evidence="15">
    <location>
        <begin position="949"/>
        <end position="978"/>
    </location>
</feature>
<keyword evidence="13" id="KW-0238">DNA-binding</keyword>
<dbReference type="Gene3D" id="1.50.40.10">
    <property type="entry name" value="Mitochondrial carrier domain"/>
    <property type="match status" value="1"/>
</dbReference>
<dbReference type="PROSITE" id="PS00039">
    <property type="entry name" value="DEAD_ATP_HELICASE"/>
    <property type="match status" value="1"/>
</dbReference>
<feature type="compositionally biased region" description="Basic residues" evidence="15">
    <location>
        <begin position="883"/>
        <end position="892"/>
    </location>
</feature>
<feature type="compositionally biased region" description="Basic and acidic residues" evidence="15">
    <location>
        <begin position="639"/>
        <end position="648"/>
    </location>
</feature>
<keyword evidence="3 14" id="KW-0812">Transmembrane</keyword>
<dbReference type="InterPro" id="IPR044764">
    <property type="entry name" value="DDX52/Rok1_DEADc"/>
</dbReference>
<dbReference type="STRING" id="154538.A0A1M2W029"/>
<evidence type="ECO:0000259" key="16">
    <source>
        <dbReference type="PROSITE" id="PS50118"/>
    </source>
</evidence>
<feature type="region of interest" description="Disordered" evidence="15">
    <location>
        <begin position="674"/>
        <end position="733"/>
    </location>
</feature>
<accession>A0A1M2W029</accession>
<keyword evidence="21" id="KW-1185">Reference proteome</keyword>
<dbReference type="InterPro" id="IPR000629">
    <property type="entry name" value="RNA-helicase_DEAD-box_CS"/>
</dbReference>
<evidence type="ECO:0000256" key="3">
    <source>
        <dbReference type="ARBA" id="ARBA00022692"/>
    </source>
</evidence>
<dbReference type="PROSITE" id="PS50118">
    <property type="entry name" value="HMG_BOX_2"/>
    <property type="match status" value="1"/>
</dbReference>
<dbReference type="SUPFAM" id="SSF52540">
    <property type="entry name" value="P-loop containing nucleoside triphosphate hydrolases"/>
    <property type="match status" value="1"/>
</dbReference>
<dbReference type="SMART" id="SM00398">
    <property type="entry name" value="HMG"/>
    <property type="match status" value="1"/>
</dbReference>
<feature type="compositionally biased region" description="Low complexity" evidence="15">
    <location>
        <begin position="871"/>
        <end position="882"/>
    </location>
</feature>
<dbReference type="SMART" id="SM00487">
    <property type="entry name" value="DEXDc"/>
    <property type="match status" value="1"/>
</dbReference>
<dbReference type="CDD" id="cd18787">
    <property type="entry name" value="SF2_C_DEAD"/>
    <property type="match status" value="1"/>
</dbReference>
<comment type="caution">
    <text evidence="20">The sequence shown here is derived from an EMBL/GenBank/DDBJ whole genome shotgun (WGS) entry which is preliminary data.</text>
</comment>
<organism evidence="20 21">
    <name type="scientific">Trametes pubescens</name>
    <name type="common">White-rot fungus</name>
    <dbReference type="NCBI Taxonomy" id="154538"/>
    <lineage>
        <taxon>Eukaryota</taxon>
        <taxon>Fungi</taxon>
        <taxon>Dikarya</taxon>
        <taxon>Basidiomycota</taxon>
        <taxon>Agaricomycotina</taxon>
        <taxon>Agaricomycetes</taxon>
        <taxon>Polyporales</taxon>
        <taxon>Polyporaceae</taxon>
        <taxon>Trametes</taxon>
    </lineage>
</organism>
<evidence type="ECO:0000256" key="15">
    <source>
        <dbReference type="SAM" id="MobiDB-lite"/>
    </source>
</evidence>
<evidence type="ECO:0000256" key="11">
    <source>
        <dbReference type="ARBA" id="ARBA00024355"/>
    </source>
</evidence>
<dbReference type="InterPro" id="IPR009071">
    <property type="entry name" value="HMG_box_dom"/>
</dbReference>
<dbReference type="InterPro" id="IPR023395">
    <property type="entry name" value="MCP_dom_sf"/>
</dbReference>
<dbReference type="Pfam" id="PF00271">
    <property type="entry name" value="Helicase_C"/>
    <property type="match status" value="1"/>
</dbReference>
<evidence type="ECO:0000256" key="10">
    <source>
        <dbReference type="ARBA" id="ARBA00023136"/>
    </source>
</evidence>
<dbReference type="PROSITE" id="PS51192">
    <property type="entry name" value="HELICASE_ATP_BIND_1"/>
    <property type="match status" value="1"/>
</dbReference>
<dbReference type="PROSITE" id="PS51193">
    <property type="entry name" value="HELICASE_ATP_BIND_2"/>
    <property type="match status" value="1"/>
</dbReference>
<dbReference type="GO" id="GO:0003724">
    <property type="term" value="F:RNA helicase activity"/>
    <property type="evidence" value="ECO:0007669"/>
    <property type="project" value="UniProtKB-EC"/>
</dbReference>
<feature type="region of interest" description="Disordered" evidence="15">
    <location>
        <begin position="129"/>
        <end position="180"/>
    </location>
</feature>
<evidence type="ECO:0000256" key="9">
    <source>
        <dbReference type="ARBA" id="ARBA00022989"/>
    </source>
</evidence>
<dbReference type="CDD" id="cd01389">
    <property type="entry name" value="HMG-box_ROX1-like"/>
    <property type="match status" value="1"/>
</dbReference>
<dbReference type="Pfam" id="PF00505">
    <property type="entry name" value="HMG_box"/>
    <property type="match status" value="1"/>
</dbReference>
<dbReference type="InterPro" id="IPR014013">
    <property type="entry name" value="Helic_SF1/SF2_ATP-bd_DinG/Rad3"/>
</dbReference>
<feature type="compositionally biased region" description="Acidic residues" evidence="15">
    <location>
        <begin position="151"/>
        <end position="160"/>
    </location>
</feature>
<feature type="region of interest" description="Disordered" evidence="15">
    <location>
        <begin position="91"/>
        <end position="111"/>
    </location>
</feature>
<dbReference type="PANTHER" id="PTHR47959">
    <property type="entry name" value="ATP-DEPENDENT RNA HELICASE RHLE-RELATED"/>
    <property type="match status" value="1"/>
</dbReference>
<feature type="DNA-binding region" description="HMG box" evidence="13">
    <location>
        <begin position="728"/>
        <end position="797"/>
    </location>
</feature>
<dbReference type="Pfam" id="PF00153">
    <property type="entry name" value="Mito_carr"/>
    <property type="match status" value="1"/>
</dbReference>
<dbReference type="InterPro" id="IPR014001">
    <property type="entry name" value="Helicase_ATP-bd"/>
</dbReference>
<dbReference type="GO" id="GO:0016787">
    <property type="term" value="F:hydrolase activity"/>
    <property type="evidence" value="ECO:0007669"/>
    <property type="project" value="UniProtKB-KW"/>
</dbReference>
<evidence type="ECO:0000259" key="19">
    <source>
        <dbReference type="PROSITE" id="PS51194"/>
    </source>
</evidence>
<dbReference type="GO" id="GO:0005524">
    <property type="term" value="F:ATP binding"/>
    <property type="evidence" value="ECO:0007669"/>
    <property type="project" value="UniProtKB-KW"/>
</dbReference>
<dbReference type="Pfam" id="PF00270">
    <property type="entry name" value="DEAD"/>
    <property type="match status" value="1"/>
</dbReference>
<evidence type="ECO:0000259" key="18">
    <source>
        <dbReference type="PROSITE" id="PS51193"/>
    </source>
</evidence>
<evidence type="ECO:0000256" key="1">
    <source>
        <dbReference type="ARBA" id="ARBA00004141"/>
    </source>
</evidence>
<dbReference type="GO" id="GO:0003677">
    <property type="term" value="F:DNA binding"/>
    <property type="evidence" value="ECO:0007669"/>
    <property type="project" value="UniProtKB-UniRule"/>
</dbReference>
<dbReference type="SUPFAM" id="SSF47095">
    <property type="entry name" value="HMG-box"/>
    <property type="match status" value="1"/>
</dbReference>
<feature type="compositionally biased region" description="Basic and acidic residues" evidence="15">
    <location>
        <begin position="903"/>
        <end position="916"/>
    </location>
</feature>
<dbReference type="AlphaFoldDB" id="A0A1M2W029"/>
<dbReference type="PROSITE" id="PS51194">
    <property type="entry name" value="HELICASE_CTER"/>
    <property type="match status" value="1"/>
</dbReference>
<comment type="similarity">
    <text evidence="11">Belongs to the DEAD box helicase family. DDX52/ROK1 subfamily.</text>
</comment>
<reference evidence="20 21" key="1">
    <citation type="submission" date="2016-10" db="EMBL/GenBank/DDBJ databases">
        <title>Genome sequence of the basidiomycete white-rot fungus Trametes pubescens.</title>
        <authorList>
            <person name="Makela M.R."/>
            <person name="Granchi Z."/>
            <person name="Peng M."/>
            <person name="De Vries R.P."/>
            <person name="Grigoriev I."/>
            <person name="Riley R."/>
            <person name="Hilden K."/>
        </authorList>
    </citation>
    <scope>NUCLEOTIDE SEQUENCE [LARGE SCALE GENOMIC DNA]</scope>
    <source>
        <strain evidence="20 21">FBCC735</strain>
    </source>
</reference>
<dbReference type="OrthoDB" id="360161at2759"/>
<dbReference type="Gene3D" id="3.40.50.300">
    <property type="entry name" value="P-loop containing nucleotide triphosphate hydrolases"/>
    <property type="match status" value="2"/>
</dbReference>
<keyword evidence="5" id="KW-0378">Hydrolase</keyword>
<feature type="region of interest" description="Disordered" evidence="15">
    <location>
        <begin position="784"/>
        <end position="821"/>
    </location>
</feature>
<dbReference type="EMBL" id="MNAD01000421">
    <property type="protein sequence ID" value="OJT13221.1"/>
    <property type="molecule type" value="Genomic_DNA"/>
</dbReference>
<feature type="domain" description="Helicase C-terminal" evidence="19">
    <location>
        <begin position="427"/>
        <end position="575"/>
    </location>
</feature>
<dbReference type="InterPro" id="IPR050079">
    <property type="entry name" value="DEAD_box_RNA_helicase"/>
</dbReference>
<evidence type="ECO:0000256" key="5">
    <source>
        <dbReference type="ARBA" id="ARBA00022801"/>
    </source>
</evidence>
<dbReference type="PROSITE" id="PS50920">
    <property type="entry name" value="SOLCAR"/>
    <property type="match status" value="1"/>
</dbReference>
<evidence type="ECO:0000256" key="13">
    <source>
        <dbReference type="PROSITE-ProRule" id="PRU00267"/>
    </source>
</evidence>
<name>A0A1M2W029_TRAPU</name>